<evidence type="ECO:0000256" key="1">
    <source>
        <dbReference type="ARBA" id="ARBA00023157"/>
    </source>
</evidence>
<feature type="domain" description="C-type lectin" evidence="3">
    <location>
        <begin position="135"/>
        <end position="254"/>
    </location>
</feature>
<dbReference type="InterPro" id="IPR018378">
    <property type="entry name" value="C-type_lectin_CS"/>
</dbReference>
<sequence length="257" mass="29098">MLTFSPSHSQPLTTKRPGGINKTFGLYQDINTEFLHGQQTPNHVEQIVLTASLCDKRVEVMEEKLKGVSAQMSQNKEFYEYQIKTIRESGELHNKICDQRVQLASQQCIINITESAKKKNGPVDDGITAKLLLSFPRSKYYVSTQRLSWHLAGKFCKLNGMELASIETEAENNALFAITRNDTGSFWISGTDSGSEGKFYWAGTGKDVEDFTNFVDGEPNNDKGNENCLELFTHESVLYWNDNFCEDQNQFICEFTS</sequence>
<dbReference type="CDD" id="cd00037">
    <property type="entry name" value="CLECT"/>
    <property type="match status" value="1"/>
</dbReference>
<protein>
    <recommendedName>
        <fullName evidence="3">C-type lectin domain-containing protein</fullName>
    </recommendedName>
</protein>
<dbReference type="InterPro" id="IPR016186">
    <property type="entry name" value="C-type_lectin-like/link_sf"/>
</dbReference>
<proteinExistence type="predicted"/>
<feature type="region of interest" description="Disordered" evidence="2">
    <location>
        <begin position="1"/>
        <end position="20"/>
    </location>
</feature>
<dbReference type="AlphaFoldDB" id="A0A8S1C962"/>
<keyword evidence="5" id="KW-1185">Reference proteome</keyword>
<dbReference type="SUPFAM" id="SSF56436">
    <property type="entry name" value="C-type lectin-like"/>
    <property type="match status" value="1"/>
</dbReference>
<keyword evidence="1" id="KW-1015">Disulfide bond</keyword>
<dbReference type="PROSITE" id="PS00615">
    <property type="entry name" value="C_TYPE_LECTIN_1"/>
    <property type="match status" value="1"/>
</dbReference>
<comment type="caution">
    <text evidence="4">The sequence shown here is derived from an EMBL/GenBank/DDBJ whole genome shotgun (WGS) entry which is preliminary data.</text>
</comment>
<dbReference type="InterPro" id="IPR050111">
    <property type="entry name" value="C-type_lectin/snaclec_domain"/>
</dbReference>
<name>A0A8S1C962_9INSE</name>
<dbReference type="EMBL" id="CADEPI010000018">
    <property type="protein sequence ID" value="CAB3364841.1"/>
    <property type="molecule type" value="Genomic_DNA"/>
</dbReference>
<feature type="compositionally biased region" description="Polar residues" evidence="2">
    <location>
        <begin position="1"/>
        <end position="13"/>
    </location>
</feature>
<dbReference type="InterPro" id="IPR001304">
    <property type="entry name" value="C-type_lectin-like"/>
</dbReference>
<dbReference type="PROSITE" id="PS50041">
    <property type="entry name" value="C_TYPE_LECTIN_2"/>
    <property type="match status" value="1"/>
</dbReference>
<dbReference type="Proteomes" id="UP000494165">
    <property type="component" value="Unassembled WGS sequence"/>
</dbReference>
<accession>A0A8S1C962</accession>
<dbReference type="Pfam" id="PF00059">
    <property type="entry name" value="Lectin_C"/>
    <property type="match status" value="1"/>
</dbReference>
<reference evidence="4 5" key="1">
    <citation type="submission" date="2020-04" db="EMBL/GenBank/DDBJ databases">
        <authorList>
            <person name="Alioto T."/>
            <person name="Alioto T."/>
            <person name="Gomez Garrido J."/>
        </authorList>
    </citation>
    <scope>NUCLEOTIDE SEQUENCE [LARGE SCALE GENOMIC DNA]</scope>
</reference>
<evidence type="ECO:0000259" key="3">
    <source>
        <dbReference type="PROSITE" id="PS50041"/>
    </source>
</evidence>
<organism evidence="4 5">
    <name type="scientific">Cloeon dipterum</name>
    <dbReference type="NCBI Taxonomy" id="197152"/>
    <lineage>
        <taxon>Eukaryota</taxon>
        <taxon>Metazoa</taxon>
        <taxon>Ecdysozoa</taxon>
        <taxon>Arthropoda</taxon>
        <taxon>Hexapoda</taxon>
        <taxon>Insecta</taxon>
        <taxon>Pterygota</taxon>
        <taxon>Palaeoptera</taxon>
        <taxon>Ephemeroptera</taxon>
        <taxon>Pisciforma</taxon>
        <taxon>Baetidae</taxon>
        <taxon>Cloeon</taxon>
    </lineage>
</organism>
<dbReference type="PANTHER" id="PTHR22803">
    <property type="entry name" value="MANNOSE, PHOSPHOLIPASE, LECTIN RECEPTOR RELATED"/>
    <property type="match status" value="1"/>
</dbReference>
<evidence type="ECO:0000313" key="5">
    <source>
        <dbReference type="Proteomes" id="UP000494165"/>
    </source>
</evidence>
<evidence type="ECO:0000313" key="4">
    <source>
        <dbReference type="EMBL" id="CAB3364841.1"/>
    </source>
</evidence>
<dbReference type="InterPro" id="IPR016187">
    <property type="entry name" value="CTDL_fold"/>
</dbReference>
<gene>
    <name evidence="4" type="ORF">CLODIP_2_CD12482</name>
</gene>
<dbReference type="SMART" id="SM00034">
    <property type="entry name" value="CLECT"/>
    <property type="match status" value="1"/>
</dbReference>
<dbReference type="OrthoDB" id="6340082at2759"/>
<evidence type="ECO:0000256" key="2">
    <source>
        <dbReference type="SAM" id="MobiDB-lite"/>
    </source>
</evidence>
<dbReference type="Gene3D" id="3.10.100.10">
    <property type="entry name" value="Mannose-Binding Protein A, subunit A"/>
    <property type="match status" value="1"/>
</dbReference>